<dbReference type="InterPro" id="IPR009354">
    <property type="entry name" value="Usg"/>
</dbReference>
<organism evidence="1 2">
    <name type="scientific">Methylobacterium radiodurans</name>
    <dbReference type="NCBI Taxonomy" id="2202828"/>
    <lineage>
        <taxon>Bacteria</taxon>
        <taxon>Pseudomonadati</taxon>
        <taxon>Pseudomonadota</taxon>
        <taxon>Alphaproteobacteria</taxon>
        <taxon>Hyphomicrobiales</taxon>
        <taxon>Methylobacteriaceae</taxon>
        <taxon>Methylobacterium</taxon>
    </lineage>
</organism>
<proteinExistence type="predicted"/>
<dbReference type="AlphaFoldDB" id="A0A2U8VQW4"/>
<keyword evidence="2" id="KW-1185">Reference proteome</keyword>
<accession>A0A2U8VQW4</accession>
<gene>
    <name evidence="1" type="ORF">DK427_10050</name>
</gene>
<protein>
    <submittedName>
        <fullName evidence="1">Aspartate-semialdehyde dehydrogenase</fullName>
    </submittedName>
</protein>
<evidence type="ECO:0000313" key="2">
    <source>
        <dbReference type="Proteomes" id="UP000246058"/>
    </source>
</evidence>
<evidence type="ECO:0000313" key="1">
    <source>
        <dbReference type="EMBL" id="AWN36025.1"/>
    </source>
</evidence>
<name>A0A2U8VQW4_9HYPH</name>
<reference evidence="1 2" key="1">
    <citation type="submission" date="2018-05" db="EMBL/GenBank/DDBJ databases">
        <title>Complete Genome Sequence of Methylobacterium sp. 17Sr1-43.</title>
        <authorList>
            <person name="Srinivasan S."/>
        </authorList>
    </citation>
    <scope>NUCLEOTIDE SEQUENCE [LARGE SCALE GENOMIC DNA]</scope>
    <source>
        <strain evidence="1 2">17Sr1-43</strain>
    </source>
</reference>
<dbReference type="OrthoDB" id="9811054at2"/>
<dbReference type="KEGG" id="meti:DK427_10050"/>
<dbReference type="EMBL" id="CP029551">
    <property type="protein sequence ID" value="AWN36025.1"/>
    <property type="molecule type" value="Genomic_DNA"/>
</dbReference>
<sequence>MSVSSAFRRQLEGYSLTTAEILYRMPDHPHLLQSFVWQNHDLCPGFPELRRFLAFWRDSIEGQVHAVRVAHSRLIRPAELRTVNGEFHLH</sequence>
<dbReference type="Proteomes" id="UP000246058">
    <property type="component" value="Chromosome"/>
</dbReference>
<dbReference type="Pfam" id="PF06233">
    <property type="entry name" value="Usg"/>
    <property type="match status" value="1"/>
</dbReference>
<dbReference type="RefSeq" id="WP_109951135.1">
    <property type="nucleotide sequence ID" value="NZ_CP029551.1"/>
</dbReference>